<comment type="subcellular location">
    <subcellularLocation>
        <location evidence="1 4">Nucleus</location>
    </subcellularLocation>
</comment>
<dbReference type="PANTHER" id="PTHR12465:SF0">
    <property type="entry name" value="MEDIATOR OF RNA POLYMERASE II TRANSCRIPTION SUBUNIT 20"/>
    <property type="match status" value="1"/>
</dbReference>
<dbReference type="EMBL" id="JAMQYH010000001">
    <property type="protein sequence ID" value="KAJ1701471.1"/>
    <property type="molecule type" value="Genomic_DNA"/>
</dbReference>
<evidence type="ECO:0000313" key="5">
    <source>
        <dbReference type="EMBL" id="KAJ1701471.1"/>
    </source>
</evidence>
<dbReference type="AlphaFoldDB" id="A0A9Q0HWW6"/>
<protein>
    <recommendedName>
        <fullName evidence="4">Mediator of RNA polymerase II transcription subunit 20</fullName>
    </recommendedName>
    <alternativeName>
        <fullName evidence="4">Mediator complex subunit 20</fullName>
    </alternativeName>
</protein>
<evidence type="ECO:0000256" key="4">
    <source>
        <dbReference type="RuleBase" id="RU364152"/>
    </source>
</evidence>
<organism evidence="5 6">
    <name type="scientific">Rhynchospora breviuscula</name>
    <dbReference type="NCBI Taxonomy" id="2022672"/>
    <lineage>
        <taxon>Eukaryota</taxon>
        <taxon>Viridiplantae</taxon>
        <taxon>Streptophyta</taxon>
        <taxon>Embryophyta</taxon>
        <taxon>Tracheophyta</taxon>
        <taxon>Spermatophyta</taxon>
        <taxon>Magnoliopsida</taxon>
        <taxon>Liliopsida</taxon>
        <taxon>Poales</taxon>
        <taxon>Cyperaceae</taxon>
        <taxon>Cyperoideae</taxon>
        <taxon>Rhynchosporeae</taxon>
        <taxon>Rhynchospora</taxon>
    </lineage>
</organism>
<sequence length="221" mass="25292">MPVKWLMHFQPNQGTTLTSQVMAEACAVAESFPGVSRDGRWRSLMTFYRAVPRDQSLPAPSDLPRDLIGISLHDLPNEYLFVMRSQRLILRAQSSVQTVMDKLQSYKGRFFINFEGLQYKWGDFKLRIGKCLYNPNEALRGIVMEVEYLPLSSIDKSQRVMEEFYEIWREAVASKLLAGQFINTEVNFVDYGLGDSYTPQHTAVLYGMCVVQVIASSNKNQ</sequence>
<comment type="caution">
    <text evidence="5">The sequence shown here is derived from an EMBL/GenBank/DDBJ whole genome shotgun (WGS) entry which is preliminary data.</text>
</comment>
<name>A0A9Q0HWW6_9POAL</name>
<accession>A0A9Q0HWW6</accession>
<comment type="function">
    <text evidence="4">Component of the Mediator complex, a coactivator involved in the regulated transcription of nearly all RNA polymerase II-dependent genes. Mediator functions as a bridge to convey information from gene-specific regulatory proteins to the basal RNA polymerase II transcription machinery. Mediator is recruited to promoters by direct interactions with regulatory proteins and serves as a scaffold for the assembly of a functional preinitiation complex with RNA polymerase II and the general transcription factors.</text>
</comment>
<keyword evidence="4" id="KW-0804">Transcription</keyword>
<reference evidence="5" key="1">
    <citation type="journal article" date="2022" name="Cell">
        <title>Repeat-based holocentromeres influence genome architecture and karyotype evolution.</title>
        <authorList>
            <person name="Hofstatter P.G."/>
            <person name="Thangavel G."/>
            <person name="Lux T."/>
            <person name="Neumann P."/>
            <person name="Vondrak T."/>
            <person name="Novak P."/>
            <person name="Zhang M."/>
            <person name="Costa L."/>
            <person name="Castellani M."/>
            <person name="Scott A."/>
            <person name="Toegelov H."/>
            <person name="Fuchs J."/>
            <person name="Mata-Sucre Y."/>
            <person name="Dias Y."/>
            <person name="Vanzela A.L.L."/>
            <person name="Huettel B."/>
            <person name="Almeida C.C.S."/>
            <person name="Simkova H."/>
            <person name="Souza G."/>
            <person name="Pedrosa-Harand A."/>
            <person name="Macas J."/>
            <person name="Mayer K.F.X."/>
            <person name="Houben A."/>
            <person name="Marques A."/>
        </authorList>
    </citation>
    <scope>NUCLEOTIDE SEQUENCE</scope>
    <source>
        <strain evidence="5">RhyBre1mFocal</strain>
    </source>
</reference>
<evidence type="ECO:0000256" key="1">
    <source>
        <dbReference type="ARBA" id="ARBA00004123"/>
    </source>
</evidence>
<dbReference type="Pfam" id="PF08612">
    <property type="entry name" value="Med20"/>
    <property type="match status" value="1"/>
</dbReference>
<dbReference type="GO" id="GO:0003713">
    <property type="term" value="F:transcription coactivator activity"/>
    <property type="evidence" value="ECO:0007669"/>
    <property type="project" value="TreeGrafter"/>
</dbReference>
<dbReference type="InterPro" id="IPR013921">
    <property type="entry name" value="Mediator_Med20"/>
</dbReference>
<evidence type="ECO:0000256" key="3">
    <source>
        <dbReference type="ARBA" id="ARBA00023242"/>
    </source>
</evidence>
<evidence type="ECO:0000256" key="2">
    <source>
        <dbReference type="ARBA" id="ARBA00010743"/>
    </source>
</evidence>
<dbReference type="GO" id="GO:0016592">
    <property type="term" value="C:mediator complex"/>
    <property type="evidence" value="ECO:0007669"/>
    <property type="project" value="InterPro"/>
</dbReference>
<keyword evidence="4" id="KW-0010">Activator</keyword>
<comment type="similarity">
    <text evidence="2 4">Belongs to the Mediator complex subunit 20 family.</text>
</comment>
<keyword evidence="4" id="KW-0805">Transcription regulation</keyword>
<comment type="subunit">
    <text evidence="4">Component of the Mediator complex.</text>
</comment>
<keyword evidence="3 4" id="KW-0539">Nucleus</keyword>
<dbReference type="Proteomes" id="UP001151287">
    <property type="component" value="Unassembled WGS sequence"/>
</dbReference>
<keyword evidence="6" id="KW-1185">Reference proteome</keyword>
<proteinExistence type="inferred from homology"/>
<gene>
    <name evidence="4" type="primary">MED20</name>
    <name evidence="5" type="ORF">LUZ63_001250</name>
</gene>
<evidence type="ECO:0000313" key="6">
    <source>
        <dbReference type="Proteomes" id="UP001151287"/>
    </source>
</evidence>
<dbReference type="PANTHER" id="PTHR12465">
    <property type="entry name" value="UBIQUITIN SPECIFIC PROTEASE HOMOLOG 49"/>
    <property type="match status" value="1"/>
</dbReference>
<dbReference type="GO" id="GO:0006357">
    <property type="term" value="P:regulation of transcription by RNA polymerase II"/>
    <property type="evidence" value="ECO:0007669"/>
    <property type="project" value="InterPro"/>
</dbReference>
<dbReference type="OrthoDB" id="1854899at2759"/>